<gene>
    <name evidence="1" type="ORF">ACHAW5_004319</name>
</gene>
<organism evidence="1 2">
    <name type="scientific">Stephanodiscus triporus</name>
    <dbReference type="NCBI Taxonomy" id="2934178"/>
    <lineage>
        <taxon>Eukaryota</taxon>
        <taxon>Sar</taxon>
        <taxon>Stramenopiles</taxon>
        <taxon>Ochrophyta</taxon>
        <taxon>Bacillariophyta</taxon>
        <taxon>Coscinodiscophyceae</taxon>
        <taxon>Thalassiosirophycidae</taxon>
        <taxon>Stephanodiscales</taxon>
        <taxon>Stephanodiscaceae</taxon>
        <taxon>Stephanodiscus</taxon>
    </lineage>
</organism>
<dbReference type="InterPro" id="IPR011051">
    <property type="entry name" value="RmlC_Cupin_sf"/>
</dbReference>
<name>A0ABD3MXP2_9STRA</name>
<keyword evidence="2" id="KW-1185">Reference proteome</keyword>
<proteinExistence type="predicted"/>
<dbReference type="EMBL" id="JALLAZ020001672">
    <property type="protein sequence ID" value="KAL3768624.1"/>
    <property type="molecule type" value="Genomic_DNA"/>
</dbReference>
<dbReference type="Gene3D" id="3.20.170.20">
    <property type="entry name" value="Protein of unknown function DUF952"/>
    <property type="match status" value="1"/>
</dbReference>
<evidence type="ECO:0000313" key="2">
    <source>
        <dbReference type="Proteomes" id="UP001530315"/>
    </source>
</evidence>
<accession>A0ABD3MXP2</accession>
<dbReference type="AlphaFoldDB" id="A0ABD3MXP2"/>
<dbReference type="Gene3D" id="2.60.120.10">
    <property type="entry name" value="Jelly Rolls"/>
    <property type="match status" value="1"/>
</dbReference>
<evidence type="ECO:0000313" key="1">
    <source>
        <dbReference type="EMBL" id="KAL3768624.1"/>
    </source>
</evidence>
<reference evidence="1 2" key="1">
    <citation type="submission" date="2024-10" db="EMBL/GenBank/DDBJ databases">
        <title>Updated reference genomes for cyclostephanoid diatoms.</title>
        <authorList>
            <person name="Roberts W.R."/>
            <person name="Alverson A.J."/>
        </authorList>
    </citation>
    <scope>NUCLEOTIDE SEQUENCE [LARGE SCALE GENOMIC DNA]</scope>
    <source>
        <strain evidence="1 2">AJA276-08</strain>
    </source>
</reference>
<dbReference type="InterPro" id="IPR014710">
    <property type="entry name" value="RmlC-like_jellyroll"/>
</dbReference>
<dbReference type="SUPFAM" id="SSF51182">
    <property type="entry name" value="RmlC-like cupins"/>
    <property type="match status" value="1"/>
</dbReference>
<dbReference type="Proteomes" id="UP001530315">
    <property type="component" value="Unassembled WGS sequence"/>
</dbReference>
<comment type="caution">
    <text evidence="1">The sequence shown here is derived from an EMBL/GenBank/DDBJ whole genome shotgun (WGS) entry which is preliminary data.</text>
</comment>
<sequence length="301" mass="32836">MSANSDVGGSRGIRIVGRSIKVVEHDGLTVLETIGNVATQTDGVSLALVTITKPTSEPWLTLHYDEYMHVTEGYEVDDAGTENTVTTPVREGQTAFIPRGSRFRPVFPAPAKYIPLCVPAFSPGRCVREEEEEGAEVSDVSARLNELHRKTTSSSPPPRGVCANVRLLYHMCRASSYEGAVSANAAYFPPTFVQDGRFTHATAVPSTLISTANHFYADAPPDDDWICLELDREVLEKRMGIVTIFERAAPVGDIDTDKSWDVLVPHIYGGIPVHVDGVVTKVYKMNRSQEDGTFLGIDGLV</sequence>
<protein>
    <submittedName>
        <fullName evidence="1">Uncharacterized protein</fullName>
    </submittedName>
</protein>